<evidence type="ECO:0000313" key="1">
    <source>
        <dbReference type="EMBL" id="PKW20822.1"/>
    </source>
</evidence>
<sequence>MQNRFSDQNKTLSHFYDEVWVVCPACGKKAVAKASAENKSTRLYCSNCGYIKEASMETSIAGQKAILRWAAHNYFDVELWLQYPFKNDVFFAYNGEHLNYLEQYISATLREHKDRTHFTLLEKLPKFYHEAKNRKALLTIIKKLEKK</sequence>
<dbReference type="Proteomes" id="UP000233767">
    <property type="component" value="Unassembled WGS sequence"/>
</dbReference>
<evidence type="ECO:0000313" key="3">
    <source>
        <dbReference type="Proteomes" id="UP000233767"/>
    </source>
</evidence>
<dbReference type="RefSeq" id="WP_101472462.1">
    <property type="nucleotide sequence ID" value="NZ_JAPJOL010000009.1"/>
</dbReference>
<reference evidence="2 4" key="2">
    <citation type="submission" date="2018-10" db="EMBL/GenBank/DDBJ databases">
        <title>Genomic Encyclopedia of Archaeal and Bacterial Type Strains, Phase II (KMG-II): from individual species to whole genera.</title>
        <authorList>
            <person name="Goeker M."/>
        </authorList>
    </citation>
    <scope>NUCLEOTIDE SEQUENCE [LARGE SCALE GENOMIC DNA]</scope>
    <source>
        <strain evidence="2 4">DSM 21886</strain>
    </source>
</reference>
<proteinExistence type="predicted"/>
<name>A0A497UPY5_9FLAO</name>
<dbReference type="EMBL" id="RCCB01000011">
    <property type="protein sequence ID" value="RLJ30538.1"/>
    <property type="molecule type" value="Genomic_DNA"/>
</dbReference>
<gene>
    <name evidence="1" type="ORF">B0G92_2100</name>
    <name evidence="2" type="ORF">CLV50_1950</name>
</gene>
<dbReference type="AlphaFoldDB" id="A0A497UPY5"/>
<dbReference type="EMBL" id="PJND01000008">
    <property type="protein sequence ID" value="PKW20822.1"/>
    <property type="molecule type" value="Genomic_DNA"/>
</dbReference>
<accession>A0A497UPY5</accession>
<evidence type="ECO:0000313" key="2">
    <source>
        <dbReference type="EMBL" id="RLJ30538.1"/>
    </source>
</evidence>
<comment type="caution">
    <text evidence="2">The sequence shown here is derived from an EMBL/GenBank/DDBJ whole genome shotgun (WGS) entry which is preliminary data.</text>
</comment>
<protein>
    <submittedName>
        <fullName evidence="2">Uncharacterized protein</fullName>
    </submittedName>
</protein>
<evidence type="ECO:0000313" key="4">
    <source>
        <dbReference type="Proteomes" id="UP000275027"/>
    </source>
</evidence>
<organism evidence="2 4">
    <name type="scientific">Flavobacterium lindanitolerans</name>
    <dbReference type="NCBI Taxonomy" id="428988"/>
    <lineage>
        <taxon>Bacteria</taxon>
        <taxon>Pseudomonadati</taxon>
        <taxon>Bacteroidota</taxon>
        <taxon>Flavobacteriia</taxon>
        <taxon>Flavobacteriales</taxon>
        <taxon>Flavobacteriaceae</taxon>
        <taxon>Flavobacterium</taxon>
    </lineage>
</organism>
<dbReference type="Proteomes" id="UP000275027">
    <property type="component" value="Unassembled WGS sequence"/>
</dbReference>
<reference evidence="1 3" key="1">
    <citation type="submission" date="2017-12" db="EMBL/GenBank/DDBJ databases">
        <title>Genomic Encyclopedia of Type Strains, Phase III (KMG-III): the genomes of soil and plant-associated and newly described type strains.</title>
        <authorList>
            <person name="Whitman W."/>
        </authorList>
    </citation>
    <scope>NUCLEOTIDE SEQUENCE [LARGE SCALE GENOMIC DNA]</scope>
    <source>
        <strain evidence="1 3">IP-10</strain>
    </source>
</reference>
<keyword evidence="3" id="KW-1185">Reference proteome</keyword>